<keyword evidence="2" id="KW-0812">Transmembrane</keyword>
<protein>
    <recommendedName>
        <fullName evidence="6">ER membrane protein complex subunit 7 beta-sandwich domain-containing protein</fullName>
    </recommendedName>
</protein>
<keyword evidence="4" id="KW-1133">Transmembrane helix</keyword>
<name>A0A2T9ZJW5_9FUNG</name>
<comment type="caution">
    <text evidence="7">The sequence shown here is derived from an EMBL/GenBank/DDBJ whole genome shotgun (WGS) entry which is preliminary data.</text>
</comment>
<dbReference type="OrthoDB" id="27095at2759"/>
<dbReference type="AlphaFoldDB" id="A0A2T9ZJW5"/>
<dbReference type="STRING" id="133381.A0A2T9ZJW5"/>
<keyword evidence="5" id="KW-0472">Membrane</keyword>
<comment type="subcellular location">
    <subcellularLocation>
        <location evidence="1">Membrane</location>
        <topology evidence="1">Single-pass membrane protein</topology>
    </subcellularLocation>
</comment>
<evidence type="ECO:0000256" key="5">
    <source>
        <dbReference type="ARBA" id="ARBA00023136"/>
    </source>
</evidence>
<evidence type="ECO:0000259" key="6">
    <source>
        <dbReference type="Pfam" id="PF09430"/>
    </source>
</evidence>
<dbReference type="PANTHER" id="PTHR13605:SF4">
    <property type="entry name" value="ER MEMBRANE PROTEIN COMPLEX SUBUNIT 7"/>
    <property type="match status" value="1"/>
</dbReference>
<keyword evidence="3" id="KW-0732">Signal</keyword>
<evidence type="ECO:0000313" key="7">
    <source>
        <dbReference type="EMBL" id="PVV04889.1"/>
    </source>
</evidence>
<dbReference type="GO" id="GO:0072546">
    <property type="term" value="C:EMC complex"/>
    <property type="evidence" value="ECO:0007669"/>
    <property type="project" value="TreeGrafter"/>
</dbReference>
<sequence>MMSFQLRAVLNHGESFSLLRKNGDLYINNLSVGRHVLEIEDVDYVFPKLVLDISKKGEKAVVSAWYFQTGYEVNTNDRSLPFPLSLSPLSKREFIKAREKFNILKMLKSPYMLMVGFSIVMMFILPKLQAAVKEEEELSKLEAQAKTKTGPNVVTTYAE</sequence>
<reference evidence="7 8" key="1">
    <citation type="journal article" date="2018" name="MBio">
        <title>Comparative Genomics Reveals the Core Gene Toolbox for the Fungus-Insect Symbiosis.</title>
        <authorList>
            <person name="Wang Y."/>
            <person name="Stata M."/>
            <person name="Wang W."/>
            <person name="Stajich J.E."/>
            <person name="White M.M."/>
            <person name="Moncalvo J.M."/>
        </authorList>
    </citation>
    <scope>NUCLEOTIDE SEQUENCE [LARGE SCALE GENOMIC DNA]</scope>
    <source>
        <strain evidence="7 8">SC-DP-2</strain>
    </source>
</reference>
<feature type="domain" description="ER membrane protein complex subunit 7 beta-sandwich" evidence="6">
    <location>
        <begin position="5"/>
        <end position="114"/>
    </location>
</feature>
<dbReference type="PANTHER" id="PTHR13605">
    <property type="entry name" value="ER MEMBRANE PROTEIN COMPLEX SUBUNIT 7"/>
    <property type="match status" value="1"/>
</dbReference>
<evidence type="ECO:0000256" key="1">
    <source>
        <dbReference type="ARBA" id="ARBA00004167"/>
    </source>
</evidence>
<proteinExistence type="predicted"/>
<evidence type="ECO:0000313" key="8">
    <source>
        <dbReference type="Proteomes" id="UP000245609"/>
    </source>
</evidence>
<organism evidence="7 8">
    <name type="scientific">Smittium megazygosporum</name>
    <dbReference type="NCBI Taxonomy" id="133381"/>
    <lineage>
        <taxon>Eukaryota</taxon>
        <taxon>Fungi</taxon>
        <taxon>Fungi incertae sedis</taxon>
        <taxon>Zoopagomycota</taxon>
        <taxon>Kickxellomycotina</taxon>
        <taxon>Harpellomycetes</taxon>
        <taxon>Harpellales</taxon>
        <taxon>Legeriomycetaceae</taxon>
        <taxon>Smittium</taxon>
    </lineage>
</organism>
<dbReference type="Proteomes" id="UP000245609">
    <property type="component" value="Unassembled WGS sequence"/>
</dbReference>
<gene>
    <name evidence="7" type="ORF">BB560_000601</name>
</gene>
<evidence type="ECO:0000256" key="4">
    <source>
        <dbReference type="ARBA" id="ARBA00022989"/>
    </source>
</evidence>
<accession>A0A2T9ZJW5</accession>
<evidence type="ECO:0000256" key="3">
    <source>
        <dbReference type="ARBA" id="ARBA00022729"/>
    </source>
</evidence>
<dbReference type="Pfam" id="PF09430">
    <property type="entry name" value="EMC7_beta-sandw"/>
    <property type="match status" value="1"/>
</dbReference>
<keyword evidence="8" id="KW-1185">Reference proteome</keyword>
<dbReference type="EMBL" id="MBFS01000067">
    <property type="protein sequence ID" value="PVV04889.1"/>
    <property type="molecule type" value="Genomic_DNA"/>
</dbReference>
<evidence type="ECO:0000256" key="2">
    <source>
        <dbReference type="ARBA" id="ARBA00022692"/>
    </source>
</evidence>
<dbReference type="InterPro" id="IPR039163">
    <property type="entry name" value="EMC7"/>
</dbReference>
<dbReference type="InterPro" id="IPR019008">
    <property type="entry name" value="Beta_sandwich_EMC7"/>
</dbReference>